<dbReference type="InterPro" id="IPR036034">
    <property type="entry name" value="PDZ_sf"/>
</dbReference>
<dbReference type="AlphaFoldDB" id="A0A8K0G2S0"/>
<dbReference type="GO" id="GO:0005125">
    <property type="term" value="F:cytokine activity"/>
    <property type="evidence" value="ECO:0007669"/>
    <property type="project" value="InterPro"/>
</dbReference>
<dbReference type="GO" id="GO:0050930">
    <property type="term" value="P:induction of positive chemotaxis"/>
    <property type="evidence" value="ECO:0007669"/>
    <property type="project" value="InterPro"/>
</dbReference>
<accession>A0A8K0G2S0</accession>
<gene>
    <name evidence="3" type="ORF">ILUMI_22583</name>
</gene>
<dbReference type="InterPro" id="IPR055287">
    <property type="entry name" value="IL-16-like"/>
</dbReference>
<dbReference type="Pfam" id="PF00595">
    <property type="entry name" value="PDZ"/>
    <property type="match status" value="1"/>
</dbReference>
<evidence type="ECO:0000313" key="4">
    <source>
        <dbReference type="Proteomes" id="UP000801492"/>
    </source>
</evidence>
<keyword evidence="4" id="KW-1185">Reference proteome</keyword>
<reference evidence="3" key="1">
    <citation type="submission" date="2019-08" db="EMBL/GenBank/DDBJ databases">
        <title>The genome of the North American firefly Photinus pyralis.</title>
        <authorList>
            <consortium name="Photinus pyralis genome working group"/>
            <person name="Fallon T.R."/>
            <person name="Sander Lower S.E."/>
            <person name="Weng J.-K."/>
        </authorList>
    </citation>
    <scope>NUCLEOTIDE SEQUENCE</scope>
    <source>
        <strain evidence="3">TRF0915ILg1</strain>
        <tissue evidence="3">Whole body</tissue>
    </source>
</reference>
<dbReference type="Proteomes" id="UP000801492">
    <property type="component" value="Unassembled WGS sequence"/>
</dbReference>
<dbReference type="OrthoDB" id="6022711at2759"/>
<evidence type="ECO:0000313" key="3">
    <source>
        <dbReference type="EMBL" id="KAF2883588.1"/>
    </source>
</evidence>
<dbReference type="InterPro" id="IPR001478">
    <property type="entry name" value="PDZ"/>
</dbReference>
<dbReference type="PANTHER" id="PTHR48484:SF2">
    <property type="entry name" value="PRO-INTERLEUKIN-16"/>
    <property type="match status" value="1"/>
</dbReference>
<evidence type="ECO:0000256" key="1">
    <source>
        <dbReference type="SAM" id="MobiDB-lite"/>
    </source>
</evidence>
<feature type="region of interest" description="Disordered" evidence="1">
    <location>
        <begin position="301"/>
        <end position="341"/>
    </location>
</feature>
<dbReference type="Gene3D" id="2.30.42.10">
    <property type="match status" value="1"/>
</dbReference>
<dbReference type="EMBL" id="VTPC01090353">
    <property type="protein sequence ID" value="KAF2883588.1"/>
    <property type="molecule type" value="Genomic_DNA"/>
</dbReference>
<feature type="compositionally biased region" description="Polar residues" evidence="1">
    <location>
        <begin position="329"/>
        <end position="341"/>
    </location>
</feature>
<sequence>MLETEGVTDAEDAANLLRMSSLRHSLGAHNLTNSGCDSNSNANNKDLSSWNGSISQRWRRLRRCCASLRTSSVHNSPEPSRSALLEGDSPRILVSTPHSSSSLRLPGKKGSVQEVLRSKLNRIHAGLRKRRALSVQEVFSSPTHEQPTFYVPSPSNEKDSNLGGDKVTASFIVNDCDIVSRKANNEPRQSRPRSRYENGGGVTQFVVNNDHGYHSYDSQGYDSLPFEPEPDYDDGKPVSSACPRRWSMADTFMMYKNFCRQPHLSPKDIDSGPTSITLENSARLGNTTSNLEIVNTKIPKAKLSSGKTRERTRSHSPVKNKNTKEHAKSTTNVTKESSTRNCNSRVVTSKSYYRFVSPEQRPEVNPNADYGRMNKERKQDWLEELEEEEEEEEESKFCTLPRNGGSAFTICQVTFHKGPGYKALGFSIVGGTDSPKGSIGIYVKTIFPNGQAADSGTLKEGDEILTVNGTVLHGLSHQEAIGVFKKIRTGPVLLHVGRRVNRKRRERFPPVV</sequence>
<name>A0A8K0G2S0_IGNLU</name>
<dbReference type="SMART" id="SM00228">
    <property type="entry name" value="PDZ"/>
    <property type="match status" value="1"/>
</dbReference>
<protein>
    <recommendedName>
        <fullName evidence="2">PDZ domain-containing protein</fullName>
    </recommendedName>
</protein>
<feature type="compositionally biased region" description="Polar residues" evidence="1">
    <location>
        <begin position="69"/>
        <end position="79"/>
    </location>
</feature>
<organism evidence="3 4">
    <name type="scientific">Ignelater luminosus</name>
    <name type="common">Cucubano</name>
    <name type="synonym">Pyrophorus luminosus</name>
    <dbReference type="NCBI Taxonomy" id="2038154"/>
    <lineage>
        <taxon>Eukaryota</taxon>
        <taxon>Metazoa</taxon>
        <taxon>Ecdysozoa</taxon>
        <taxon>Arthropoda</taxon>
        <taxon>Hexapoda</taxon>
        <taxon>Insecta</taxon>
        <taxon>Pterygota</taxon>
        <taxon>Neoptera</taxon>
        <taxon>Endopterygota</taxon>
        <taxon>Coleoptera</taxon>
        <taxon>Polyphaga</taxon>
        <taxon>Elateriformia</taxon>
        <taxon>Elateroidea</taxon>
        <taxon>Elateridae</taxon>
        <taxon>Agrypninae</taxon>
        <taxon>Pyrophorini</taxon>
        <taxon>Ignelater</taxon>
    </lineage>
</organism>
<dbReference type="PROSITE" id="PS50106">
    <property type="entry name" value="PDZ"/>
    <property type="match status" value="1"/>
</dbReference>
<dbReference type="CDD" id="cd06759">
    <property type="entry name" value="PDZ3_PDZD2-PDZ1_hPro-IL-16-like"/>
    <property type="match status" value="1"/>
</dbReference>
<proteinExistence type="predicted"/>
<dbReference type="PANTHER" id="PTHR48484">
    <property type="entry name" value="PRO-INTERLEUKIN-16"/>
    <property type="match status" value="1"/>
</dbReference>
<feature type="domain" description="PDZ" evidence="2">
    <location>
        <begin position="412"/>
        <end position="486"/>
    </location>
</feature>
<dbReference type="SUPFAM" id="SSF50156">
    <property type="entry name" value="PDZ domain-like"/>
    <property type="match status" value="1"/>
</dbReference>
<evidence type="ECO:0000259" key="2">
    <source>
        <dbReference type="PROSITE" id="PS50106"/>
    </source>
</evidence>
<comment type="caution">
    <text evidence="3">The sequence shown here is derived from an EMBL/GenBank/DDBJ whole genome shotgun (WGS) entry which is preliminary data.</text>
</comment>
<feature type="region of interest" description="Disordered" evidence="1">
    <location>
        <begin position="69"/>
        <end position="111"/>
    </location>
</feature>